<feature type="transmembrane region" description="Helical" evidence="7">
    <location>
        <begin position="233"/>
        <end position="250"/>
    </location>
</feature>
<comment type="caution">
    <text evidence="9">The sequence shown here is derived from an EMBL/GenBank/DDBJ whole genome shotgun (WGS) entry which is preliminary data.</text>
</comment>
<evidence type="ECO:0000259" key="8">
    <source>
        <dbReference type="PROSITE" id="PS50850"/>
    </source>
</evidence>
<name>A0A2U1ZXV6_9MICO</name>
<dbReference type="PROSITE" id="PS50850">
    <property type="entry name" value="MFS"/>
    <property type="match status" value="1"/>
</dbReference>
<feature type="domain" description="Major facilitator superfamily (MFS) profile" evidence="8">
    <location>
        <begin position="16"/>
        <end position="406"/>
    </location>
</feature>
<dbReference type="PANTHER" id="PTHR43124">
    <property type="entry name" value="PURINE EFFLUX PUMP PBUE"/>
    <property type="match status" value="1"/>
</dbReference>
<evidence type="ECO:0000256" key="3">
    <source>
        <dbReference type="ARBA" id="ARBA00022692"/>
    </source>
</evidence>
<feature type="transmembrane region" description="Helical" evidence="7">
    <location>
        <begin position="20"/>
        <end position="38"/>
    </location>
</feature>
<feature type="transmembrane region" description="Helical" evidence="7">
    <location>
        <begin position="144"/>
        <end position="166"/>
    </location>
</feature>
<evidence type="ECO:0000256" key="7">
    <source>
        <dbReference type="SAM" id="Phobius"/>
    </source>
</evidence>
<evidence type="ECO:0000313" key="10">
    <source>
        <dbReference type="Proteomes" id="UP000245166"/>
    </source>
</evidence>
<feature type="transmembrane region" description="Helical" evidence="7">
    <location>
        <begin position="353"/>
        <end position="376"/>
    </location>
</feature>
<evidence type="ECO:0000256" key="4">
    <source>
        <dbReference type="ARBA" id="ARBA00022989"/>
    </source>
</evidence>
<evidence type="ECO:0000256" key="2">
    <source>
        <dbReference type="ARBA" id="ARBA00022475"/>
    </source>
</evidence>
<dbReference type="InterPro" id="IPR036259">
    <property type="entry name" value="MFS_trans_sf"/>
</dbReference>
<gene>
    <name evidence="9" type="ORF">C8046_15225</name>
</gene>
<feature type="region of interest" description="Disordered" evidence="6">
    <location>
        <begin position="193"/>
        <end position="222"/>
    </location>
</feature>
<dbReference type="EMBL" id="PYHR01000002">
    <property type="protein sequence ID" value="PWD51794.1"/>
    <property type="molecule type" value="Genomic_DNA"/>
</dbReference>
<dbReference type="Proteomes" id="UP000245166">
    <property type="component" value="Unassembled WGS sequence"/>
</dbReference>
<feature type="transmembrane region" description="Helical" evidence="7">
    <location>
        <begin position="382"/>
        <end position="400"/>
    </location>
</feature>
<protein>
    <submittedName>
        <fullName evidence="9">MFS transporter</fullName>
    </submittedName>
</protein>
<feature type="compositionally biased region" description="Low complexity" evidence="6">
    <location>
        <begin position="200"/>
        <end position="218"/>
    </location>
</feature>
<keyword evidence="4 7" id="KW-1133">Transmembrane helix</keyword>
<evidence type="ECO:0000313" key="9">
    <source>
        <dbReference type="EMBL" id="PWD51794.1"/>
    </source>
</evidence>
<dbReference type="AlphaFoldDB" id="A0A2U1ZXV6"/>
<dbReference type="OrthoDB" id="2957247at2"/>
<proteinExistence type="predicted"/>
<evidence type="ECO:0000256" key="6">
    <source>
        <dbReference type="SAM" id="MobiDB-lite"/>
    </source>
</evidence>
<reference evidence="9 10" key="1">
    <citation type="submission" date="2018-03" db="EMBL/GenBank/DDBJ databases">
        <title>Genome assembly of novel Miniimonas species PCH200.</title>
        <authorList>
            <person name="Thakur V."/>
            <person name="Kumar V."/>
            <person name="Singh D."/>
        </authorList>
    </citation>
    <scope>NUCLEOTIDE SEQUENCE [LARGE SCALE GENOMIC DNA]</scope>
    <source>
        <strain evidence="9 10">PCH200</strain>
    </source>
</reference>
<feature type="transmembrane region" description="Helical" evidence="7">
    <location>
        <begin position="172"/>
        <end position="188"/>
    </location>
</feature>
<organism evidence="9 10">
    <name type="scientific">Serinibacter arcticus</name>
    <dbReference type="NCBI Taxonomy" id="1655435"/>
    <lineage>
        <taxon>Bacteria</taxon>
        <taxon>Bacillati</taxon>
        <taxon>Actinomycetota</taxon>
        <taxon>Actinomycetes</taxon>
        <taxon>Micrococcales</taxon>
        <taxon>Beutenbergiaceae</taxon>
        <taxon>Serinibacter</taxon>
    </lineage>
</organism>
<evidence type="ECO:0000256" key="5">
    <source>
        <dbReference type="ARBA" id="ARBA00023136"/>
    </source>
</evidence>
<dbReference type="GO" id="GO:0022857">
    <property type="term" value="F:transmembrane transporter activity"/>
    <property type="evidence" value="ECO:0007669"/>
    <property type="project" value="InterPro"/>
</dbReference>
<feature type="transmembrane region" description="Helical" evidence="7">
    <location>
        <begin position="318"/>
        <end position="341"/>
    </location>
</feature>
<feature type="transmembrane region" description="Helical" evidence="7">
    <location>
        <begin position="111"/>
        <end position="132"/>
    </location>
</feature>
<dbReference type="InterPro" id="IPR011701">
    <property type="entry name" value="MFS"/>
</dbReference>
<comment type="subcellular location">
    <subcellularLocation>
        <location evidence="1">Cell membrane</location>
        <topology evidence="1">Multi-pass membrane protein</topology>
    </subcellularLocation>
</comment>
<dbReference type="Pfam" id="PF07690">
    <property type="entry name" value="MFS_1"/>
    <property type="match status" value="1"/>
</dbReference>
<dbReference type="InterPro" id="IPR020846">
    <property type="entry name" value="MFS_dom"/>
</dbReference>
<keyword evidence="5 7" id="KW-0472">Membrane</keyword>
<dbReference type="RefSeq" id="WP_109230175.1">
    <property type="nucleotide sequence ID" value="NZ_PYHR01000002.1"/>
</dbReference>
<feature type="transmembrane region" description="Helical" evidence="7">
    <location>
        <begin position="50"/>
        <end position="73"/>
    </location>
</feature>
<feature type="transmembrane region" description="Helical" evidence="7">
    <location>
        <begin position="295"/>
        <end position="312"/>
    </location>
</feature>
<sequence>MVKRSLHTAPTPSRSATGVALGGTGLVAVTYGVVRYGYGLQLPELAAEYSLSAGTAGLVASGSFAAYCVAAIAAQRLVPRRGARVVLWLAATLAAAGALLVAASWSTPTLALGVLVAGSAAGAASPALVVAVESSVSSSRIGRAQAVVNAGTGVGVAVVGVAVLAAPTMWRPVWVVAAVGALATAAVVDRRARWPERPTSPASPASPARPSGAGPSARTSPSRTTVILLRRPVLAALVAGVGSAAVWTFGRDLVTTTGGLDSRTTAALWVGLGAAAVLGAVSGDAVRLLGLRRSWSLTALATAAATAALALLPGEVVVVAVAAAVFGGAYTALSGVLIAWASERRPEAAGPTTAVLFTALTAGQALGAALTGAAVAHVDVRIAFWGAAALLLLSAAIAPVRGPIDAGTSLDA</sequence>
<keyword evidence="10" id="KW-1185">Reference proteome</keyword>
<dbReference type="PANTHER" id="PTHR43124:SF3">
    <property type="entry name" value="CHLORAMPHENICOL EFFLUX PUMP RV0191"/>
    <property type="match status" value="1"/>
</dbReference>
<evidence type="ECO:0000256" key="1">
    <source>
        <dbReference type="ARBA" id="ARBA00004651"/>
    </source>
</evidence>
<feature type="transmembrane region" description="Helical" evidence="7">
    <location>
        <begin position="85"/>
        <end position="105"/>
    </location>
</feature>
<keyword evidence="3 7" id="KW-0812">Transmembrane</keyword>
<dbReference type="SUPFAM" id="SSF103473">
    <property type="entry name" value="MFS general substrate transporter"/>
    <property type="match status" value="1"/>
</dbReference>
<dbReference type="GO" id="GO:0005886">
    <property type="term" value="C:plasma membrane"/>
    <property type="evidence" value="ECO:0007669"/>
    <property type="project" value="UniProtKB-SubCell"/>
</dbReference>
<dbReference type="InterPro" id="IPR050189">
    <property type="entry name" value="MFS_Efflux_Transporters"/>
</dbReference>
<feature type="transmembrane region" description="Helical" evidence="7">
    <location>
        <begin position="266"/>
        <end position="283"/>
    </location>
</feature>
<keyword evidence="2" id="KW-1003">Cell membrane</keyword>
<dbReference type="Gene3D" id="1.20.1250.20">
    <property type="entry name" value="MFS general substrate transporter like domains"/>
    <property type="match status" value="1"/>
</dbReference>
<accession>A0A2U1ZXV6</accession>